<keyword evidence="2" id="KW-1185">Reference proteome</keyword>
<organism evidence="1 2">
    <name type="scientific">Ficus carica</name>
    <name type="common">Common fig</name>
    <dbReference type="NCBI Taxonomy" id="3494"/>
    <lineage>
        <taxon>Eukaryota</taxon>
        <taxon>Viridiplantae</taxon>
        <taxon>Streptophyta</taxon>
        <taxon>Embryophyta</taxon>
        <taxon>Tracheophyta</taxon>
        <taxon>Spermatophyta</taxon>
        <taxon>Magnoliopsida</taxon>
        <taxon>eudicotyledons</taxon>
        <taxon>Gunneridae</taxon>
        <taxon>Pentapetalae</taxon>
        <taxon>rosids</taxon>
        <taxon>fabids</taxon>
        <taxon>Rosales</taxon>
        <taxon>Moraceae</taxon>
        <taxon>Ficeae</taxon>
        <taxon>Ficus</taxon>
    </lineage>
</organism>
<evidence type="ECO:0000313" key="2">
    <source>
        <dbReference type="Proteomes" id="UP001187192"/>
    </source>
</evidence>
<dbReference type="EMBL" id="BTGU01003547">
    <property type="protein sequence ID" value="GMN33844.1"/>
    <property type="molecule type" value="Genomic_DNA"/>
</dbReference>
<dbReference type="Proteomes" id="UP001187192">
    <property type="component" value="Unassembled WGS sequence"/>
</dbReference>
<name>A0AA87ZIC8_FICCA</name>
<evidence type="ECO:0000313" key="1">
    <source>
        <dbReference type="EMBL" id="GMN33844.1"/>
    </source>
</evidence>
<proteinExistence type="predicted"/>
<reference evidence="1" key="1">
    <citation type="submission" date="2023-07" db="EMBL/GenBank/DDBJ databases">
        <title>draft genome sequence of fig (Ficus carica).</title>
        <authorList>
            <person name="Takahashi T."/>
            <person name="Nishimura K."/>
        </authorList>
    </citation>
    <scope>NUCLEOTIDE SEQUENCE</scope>
</reference>
<gene>
    <name evidence="1" type="ORF">TIFTF001_044842</name>
</gene>
<comment type="caution">
    <text evidence="1">The sequence shown here is derived from an EMBL/GenBank/DDBJ whole genome shotgun (WGS) entry which is preliminary data.</text>
</comment>
<protein>
    <submittedName>
        <fullName evidence="1">Uncharacterized protein</fullName>
    </submittedName>
</protein>
<sequence>MRCPFPKLAGLRWSLELALANQQARLVCLPSKPRDHEMSSAKEI</sequence>
<accession>A0AA87ZIC8</accession>
<dbReference type="AlphaFoldDB" id="A0AA87ZIC8"/>